<reference evidence="2" key="3">
    <citation type="submission" date="2017-12" db="EMBL/GenBank/DDBJ databases">
        <title>FDA dAtabase for Regulatory Grade micrObial Sequences (FDA-ARGOS): Supporting development and validation of Infectious Disease Dx tests.</title>
        <authorList>
            <person name="Campos J."/>
            <person name="Goldberg B."/>
            <person name="Tallon L."/>
            <person name="Sadzewicz L."/>
            <person name="Sengamalay N."/>
            <person name="Ott S."/>
            <person name="Godinez A."/>
            <person name="Nagaraj S."/>
            <person name="Vyas G."/>
            <person name="Aluvathingal J."/>
            <person name="Nadendla S."/>
            <person name="Geyer C."/>
            <person name="Nandy P."/>
            <person name="Hobson J."/>
            <person name="Sichtig H."/>
        </authorList>
    </citation>
    <scope>NUCLEOTIDE SEQUENCE</scope>
    <source>
        <strain evidence="2">FDAARGOS_252</strain>
    </source>
</reference>
<reference evidence="4" key="1">
    <citation type="submission" date="2017-03" db="EMBL/GenBank/DDBJ databases">
        <title>FDA dAtabase for Regulatory Grade micrObial Sequences (FDA-ARGOS): Supporting development and validation of Infectious Disease Dx tests.</title>
        <authorList>
            <person name="Minogue T."/>
            <person name="Wolcott M."/>
            <person name="Wasieloski L."/>
            <person name="Aguilar W."/>
            <person name="Moore D."/>
            <person name="Tallon L."/>
            <person name="Sadzewicz L."/>
            <person name="Sengamalay N."/>
            <person name="Ott S."/>
            <person name="Godinez A."/>
            <person name="Nagaraj S."/>
            <person name="Nadendla S."/>
            <person name="Geyer C."/>
            <person name="Sichtig H."/>
        </authorList>
    </citation>
    <scope>NUCLEOTIDE SEQUENCE [LARGE SCALE GENOMIC DNA]</scope>
    <source>
        <strain evidence="4">FDAARGOS_252</strain>
    </source>
</reference>
<keyword evidence="4" id="KW-1185">Reference proteome</keyword>
<dbReference type="AlphaFoldDB" id="A0A1V0GWL1"/>
<dbReference type="RefSeq" id="WP_051577820.1">
    <property type="nucleotide sequence ID" value="NZ_CBCSFT010000001.1"/>
</dbReference>
<dbReference type="GO" id="GO:0016989">
    <property type="term" value="F:sigma factor antagonist activity"/>
    <property type="evidence" value="ECO:0007669"/>
    <property type="project" value="InterPro"/>
</dbReference>
<dbReference type="Proteomes" id="UP000229314">
    <property type="component" value="Chromosome"/>
</dbReference>
<evidence type="ECO:0008006" key="6">
    <source>
        <dbReference type="Google" id="ProtNLM"/>
    </source>
</evidence>
<evidence type="ECO:0000313" key="5">
    <source>
        <dbReference type="Proteomes" id="UP000229314"/>
    </source>
</evidence>
<sequence length="261" mass="27260">MSGGTYTGKGEKDGPMQIDDETLMALADGELDPARAEALRRAVAADPELQARLHRFQETRRLLAGLRQTDAAEDPLAAVIRAAVRPDAGVASSAPVPPPASGARLGGQTRDVQPPANLNRRPWMAAAASVAIVALGLGWWQWAGAPGPQSFSAAELAALDSLPSGQVQPLDQGAELAMIASFRAGDGGLCREYETRRGEVLRTVLACRGDAGWSERFAAESRDGGQEYRPASGEGTIDDAIAAIGAEAPLTPEDEAAALRE</sequence>
<dbReference type="KEGG" id="pye:A6J80_19655"/>
<dbReference type="OrthoDB" id="7743910at2"/>
<reference evidence="3 5" key="2">
    <citation type="submission" date="2017-10" db="EMBL/GenBank/DDBJ databases">
        <title>Complete genome sequence of Paracoccus yeei TT13 isolated from human skin.</title>
        <authorList>
            <person name="Lee K."/>
            <person name="Lim J.Y."/>
            <person name="Hwang I."/>
        </authorList>
    </citation>
    <scope>NUCLEOTIDE SEQUENCE [LARGE SCALE GENOMIC DNA]</scope>
    <source>
        <strain evidence="3 5">TT13</strain>
    </source>
</reference>
<dbReference type="STRING" id="147645.A6J80_19655"/>
<gene>
    <name evidence="2" type="ORF">A6J80_19655</name>
    <name evidence="3" type="ORF">PYTT13_14375</name>
</gene>
<proteinExistence type="predicted"/>
<dbReference type="InterPro" id="IPR036147">
    <property type="entry name" value="Anti-sigma_E_RseA_N_sf"/>
</dbReference>
<protein>
    <recommendedName>
        <fullName evidence="6">Anti-sigma factor</fullName>
    </recommendedName>
</protein>
<evidence type="ECO:0000313" key="4">
    <source>
        <dbReference type="Proteomes" id="UP000191257"/>
    </source>
</evidence>
<evidence type="ECO:0000256" key="1">
    <source>
        <dbReference type="SAM" id="MobiDB-lite"/>
    </source>
</evidence>
<accession>A0A1V0GWL1</accession>
<organism evidence="2 4">
    <name type="scientific">Paracoccus yeei</name>
    <dbReference type="NCBI Taxonomy" id="147645"/>
    <lineage>
        <taxon>Bacteria</taxon>
        <taxon>Pseudomonadati</taxon>
        <taxon>Pseudomonadota</taxon>
        <taxon>Alphaproteobacteria</taxon>
        <taxon>Rhodobacterales</taxon>
        <taxon>Paracoccaceae</taxon>
        <taxon>Paracoccus</taxon>
    </lineage>
</organism>
<evidence type="ECO:0000313" key="2">
    <source>
        <dbReference type="EMBL" id="ARC38285.1"/>
    </source>
</evidence>
<dbReference type="EMBL" id="CP020442">
    <property type="protein sequence ID" value="ARC38285.1"/>
    <property type="molecule type" value="Genomic_DNA"/>
</dbReference>
<dbReference type="Proteomes" id="UP000191257">
    <property type="component" value="Chromosome"/>
</dbReference>
<dbReference type="eggNOG" id="COG4520">
    <property type="taxonomic scope" value="Bacteria"/>
</dbReference>
<feature type="region of interest" description="Disordered" evidence="1">
    <location>
        <begin position="88"/>
        <end position="117"/>
    </location>
</feature>
<dbReference type="Gene3D" id="1.10.10.880">
    <property type="entry name" value="Anti sigma-E protein RseA, N-terminal domain"/>
    <property type="match status" value="1"/>
</dbReference>
<name>A0A1V0GWL1_9RHOB</name>
<evidence type="ECO:0000313" key="3">
    <source>
        <dbReference type="EMBL" id="ATQ56861.1"/>
    </source>
</evidence>
<dbReference type="EMBL" id="CP024422">
    <property type="protein sequence ID" value="ATQ56861.1"/>
    <property type="molecule type" value="Genomic_DNA"/>
</dbReference>